<dbReference type="RefSeq" id="WP_052473855.1">
    <property type="nucleotide sequence ID" value="NZ_AP012547.1"/>
</dbReference>
<dbReference type="Pfam" id="PF01497">
    <property type="entry name" value="Peripla_BP_2"/>
    <property type="match status" value="1"/>
</dbReference>
<evidence type="ECO:0000313" key="4">
    <source>
        <dbReference type="EMBL" id="BAO30374.1"/>
    </source>
</evidence>
<dbReference type="SUPFAM" id="SSF53807">
    <property type="entry name" value="Helical backbone' metal receptor"/>
    <property type="match status" value="1"/>
</dbReference>
<dbReference type="STRING" id="1223802.SUTH_02592"/>
<dbReference type="InterPro" id="IPR050902">
    <property type="entry name" value="ABC_Transporter_SBP"/>
</dbReference>
<gene>
    <name evidence="4" type="ORF">SUTH_02592</name>
</gene>
<evidence type="ECO:0000259" key="3">
    <source>
        <dbReference type="PROSITE" id="PS50983"/>
    </source>
</evidence>
<dbReference type="PROSITE" id="PS50983">
    <property type="entry name" value="FE_B12_PBP"/>
    <property type="match status" value="1"/>
</dbReference>
<evidence type="ECO:0000313" key="5">
    <source>
        <dbReference type="Proteomes" id="UP000031637"/>
    </source>
</evidence>
<organism evidence="4 5">
    <name type="scientific">Sulfuritalea hydrogenivorans sk43H</name>
    <dbReference type="NCBI Taxonomy" id="1223802"/>
    <lineage>
        <taxon>Bacteria</taxon>
        <taxon>Pseudomonadati</taxon>
        <taxon>Pseudomonadota</taxon>
        <taxon>Betaproteobacteria</taxon>
        <taxon>Nitrosomonadales</taxon>
        <taxon>Sterolibacteriaceae</taxon>
        <taxon>Sulfuritalea</taxon>
    </lineage>
</organism>
<dbReference type="InterPro" id="IPR054828">
    <property type="entry name" value="Vit_B12_bind_prot"/>
</dbReference>
<dbReference type="NCBIfam" id="NF038402">
    <property type="entry name" value="TroA_like"/>
    <property type="match status" value="1"/>
</dbReference>
<dbReference type="PANTHER" id="PTHR30535:SF34">
    <property type="entry name" value="MOLYBDATE-BINDING PROTEIN MOLA"/>
    <property type="match status" value="1"/>
</dbReference>
<name>W0SGG5_9PROT</name>
<dbReference type="EMBL" id="AP012547">
    <property type="protein sequence ID" value="BAO30374.1"/>
    <property type="molecule type" value="Genomic_DNA"/>
</dbReference>
<proteinExistence type="predicted"/>
<dbReference type="KEGG" id="shd:SUTH_02592"/>
<protein>
    <submittedName>
        <fullName evidence="4">Periplasmic-binding protein</fullName>
    </submittedName>
</protein>
<keyword evidence="1 2" id="KW-0732">Signal</keyword>
<dbReference type="HOGENOM" id="CLU_038034_2_5_4"/>
<keyword evidence="5" id="KW-1185">Reference proteome</keyword>
<sequence length="291" mass="31687">MIRLPVFLLLVARAVAAHAEIIVTDDTGATVRLAAPATRIVSLAPHITEALFAAGAGERIVGTVEYSDYPDAAKAIRRVGGYSKLDLEAVAALKPDLIIGWRSGNAGAHLEKLRSLGMPIYVTQPDRIEDIARSIEHYGRLAGSGAVADAVAQGFRARLAQLRARYGGRSPVRIFYQVWRSPLTTVSDKQIISDAIRLCGGKNVFGDLVGLAPNVSVEAVLASNPEAIVASGMGEERPEWLDDWRRWTQVTAVARGNLFFVPPSIIQRHTPRLLDGTERLCEHLETARKRR</sequence>
<feature type="chain" id="PRO_5004795406" evidence="2">
    <location>
        <begin position="20"/>
        <end position="291"/>
    </location>
</feature>
<dbReference type="Proteomes" id="UP000031637">
    <property type="component" value="Chromosome"/>
</dbReference>
<dbReference type="CDD" id="cd01144">
    <property type="entry name" value="BtuF"/>
    <property type="match status" value="1"/>
</dbReference>
<dbReference type="InterPro" id="IPR002491">
    <property type="entry name" value="ABC_transptr_periplasmic_BD"/>
</dbReference>
<accession>W0SGG5</accession>
<evidence type="ECO:0000256" key="1">
    <source>
        <dbReference type="ARBA" id="ARBA00022729"/>
    </source>
</evidence>
<dbReference type="Gene3D" id="3.40.50.1980">
    <property type="entry name" value="Nitrogenase molybdenum iron protein domain"/>
    <property type="match status" value="2"/>
</dbReference>
<feature type="signal peptide" evidence="2">
    <location>
        <begin position="1"/>
        <end position="19"/>
    </location>
</feature>
<feature type="domain" description="Fe/B12 periplasmic-binding" evidence="3">
    <location>
        <begin position="39"/>
        <end position="288"/>
    </location>
</feature>
<reference evidence="4 5" key="1">
    <citation type="journal article" date="2014" name="Syst. Appl. Microbiol.">
        <title>Complete genomes of freshwater sulfur oxidizers Sulfuricella denitrificans skB26 and Sulfuritalea hydrogenivorans sk43H: genetic insights into the sulfur oxidation pathway of betaproteobacteria.</title>
        <authorList>
            <person name="Watanabe T."/>
            <person name="Kojima H."/>
            <person name="Fukui M."/>
        </authorList>
    </citation>
    <scope>NUCLEOTIDE SEQUENCE [LARGE SCALE GENOMIC DNA]</scope>
    <source>
        <strain evidence="4">DSM22779</strain>
    </source>
</reference>
<dbReference type="GO" id="GO:0071281">
    <property type="term" value="P:cellular response to iron ion"/>
    <property type="evidence" value="ECO:0007669"/>
    <property type="project" value="TreeGrafter"/>
</dbReference>
<evidence type="ECO:0000256" key="2">
    <source>
        <dbReference type="SAM" id="SignalP"/>
    </source>
</evidence>
<dbReference type="PANTHER" id="PTHR30535">
    <property type="entry name" value="VITAMIN B12-BINDING PROTEIN"/>
    <property type="match status" value="1"/>
</dbReference>
<dbReference type="AlphaFoldDB" id="W0SGG5"/>